<organism evidence="1 2">
    <name type="scientific">Nitrosopumilus adriaticus</name>
    <dbReference type="NCBI Taxonomy" id="1580092"/>
    <lineage>
        <taxon>Archaea</taxon>
        <taxon>Nitrososphaerota</taxon>
        <taxon>Nitrososphaeria</taxon>
        <taxon>Nitrosopumilales</taxon>
        <taxon>Nitrosopumilaceae</taxon>
        <taxon>Nitrosopumilus</taxon>
    </lineage>
</organism>
<dbReference type="RefSeq" id="WP_048117557.1">
    <property type="nucleotide sequence ID" value="NZ_CP011070.1"/>
</dbReference>
<proteinExistence type="predicted"/>
<reference evidence="1 2" key="2">
    <citation type="journal article" date="2016" name="ISME J.">
        <title>Physiological and genomic characterization of two novel marine thaumarchaeal strains indicates niche differentiation.</title>
        <authorList>
            <person name="Bayer B."/>
            <person name="Vojvoda J."/>
            <person name="Offre P."/>
            <person name="Alves R.J."/>
            <person name="Elisabeth N.H."/>
            <person name="Garcia J.A."/>
            <person name="Volland J.M."/>
            <person name="Srivastava A."/>
            <person name="Schleper C."/>
            <person name="Herndl G.J."/>
        </authorList>
    </citation>
    <scope>NUCLEOTIDE SEQUENCE [LARGE SCALE GENOMIC DNA]</scope>
    <source>
        <strain evidence="1 2">NF5</strain>
    </source>
</reference>
<dbReference type="Proteomes" id="UP000032408">
    <property type="component" value="Chromosome"/>
</dbReference>
<dbReference type="GeneID" id="24821009"/>
<sequence length="122" mass="14088">MNELNIVDQEKFLNSIMNISGNIRYVMVYDLQGNMIHKRIMDGITDHLTEQENITALNHTIESWNFRNSLSEKIGNAHYTLQVYDNLMRVIFPFGNEMLLIVTLDNAGAPNDIIHRIQKIIG</sequence>
<keyword evidence="2" id="KW-1185">Reference proteome</keyword>
<evidence type="ECO:0000313" key="2">
    <source>
        <dbReference type="Proteomes" id="UP000032408"/>
    </source>
</evidence>
<gene>
    <name evidence="1" type="ORF">NADRNF5_1841</name>
</gene>
<dbReference type="OrthoDB" id="1734at2157"/>
<evidence type="ECO:0008006" key="3">
    <source>
        <dbReference type="Google" id="ProtNLM"/>
    </source>
</evidence>
<evidence type="ECO:0000313" key="1">
    <source>
        <dbReference type="EMBL" id="AJW71519.1"/>
    </source>
</evidence>
<dbReference type="HOGENOM" id="CLU_128582_2_1_2"/>
<dbReference type="KEGG" id="nin:NADRNF5_1841"/>
<protein>
    <recommendedName>
        <fullName evidence="3">Roadblock/LAMTOR2 domain-containing protein</fullName>
    </recommendedName>
</protein>
<accession>A0A0D5C3Z4</accession>
<name>A0A0D5C3Z4_9ARCH</name>
<dbReference type="EMBL" id="CP011070">
    <property type="protein sequence ID" value="AJW71519.1"/>
    <property type="molecule type" value="Genomic_DNA"/>
</dbReference>
<dbReference type="AlphaFoldDB" id="A0A0D5C3Z4"/>
<reference evidence="2" key="1">
    <citation type="submission" date="2015-03" db="EMBL/GenBank/DDBJ databases">
        <title>Characterization of two novel Thaumarchaeota isolated from the Northern Adriatic Sea.</title>
        <authorList>
            <person name="Bayer B."/>
            <person name="Vojvoda J."/>
            <person name="Offre P."/>
            <person name="Srivastava A."/>
            <person name="Elisabeth N."/>
            <person name="Garcia J.A.L."/>
            <person name="Schleper C."/>
            <person name="Herndl G.J."/>
        </authorList>
    </citation>
    <scope>NUCLEOTIDE SEQUENCE [LARGE SCALE GENOMIC DNA]</scope>
    <source>
        <strain evidence="2">NF5</strain>
    </source>
</reference>